<sequence length="39" mass="4807">MDLLRLGHTIKHILNMGKMYEEVCFEGRLLFTVWRKKWI</sequence>
<proteinExistence type="predicted"/>
<accession>A0A133ZBP8</accession>
<dbReference type="AlphaFoldDB" id="A0A133ZBP8"/>
<protein>
    <submittedName>
        <fullName evidence="1">Uncharacterized protein</fullName>
    </submittedName>
</protein>
<reference evidence="2" key="1">
    <citation type="submission" date="2016-01" db="EMBL/GenBank/DDBJ databases">
        <authorList>
            <person name="Mitreva M."/>
            <person name="Pepin K.H."/>
            <person name="Mihindukulasuriya K.A."/>
            <person name="Fulton R."/>
            <person name="Fronick C."/>
            <person name="O'Laughlin M."/>
            <person name="Miner T."/>
            <person name="Herter B."/>
            <person name="Rosa B.A."/>
            <person name="Cordes M."/>
            <person name="Tomlinson C."/>
            <person name="Wollam A."/>
            <person name="Palsikar V.B."/>
            <person name="Mardis E.R."/>
            <person name="Wilson R.K."/>
        </authorList>
    </citation>
    <scope>NUCLEOTIDE SEQUENCE [LARGE SCALE GENOMIC DNA]</scope>
    <source>
        <strain evidence="2">DNF00896</strain>
    </source>
</reference>
<dbReference type="PATRIC" id="fig|467210.3.peg.2760"/>
<dbReference type="Proteomes" id="UP000070394">
    <property type="component" value="Unassembled WGS sequence"/>
</dbReference>
<organism evidence="1 2">
    <name type="scientific">Lachnoanaerobaculum saburreum</name>
    <dbReference type="NCBI Taxonomy" id="467210"/>
    <lineage>
        <taxon>Bacteria</taxon>
        <taxon>Bacillati</taxon>
        <taxon>Bacillota</taxon>
        <taxon>Clostridia</taxon>
        <taxon>Lachnospirales</taxon>
        <taxon>Lachnospiraceae</taxon>
        <taxon>Lachnoanaerobaculum</taxon>
    </lineage>
</organism>
<comment type="caution">
    <text evidence="1">The sequence shown here is derived from an EMBL/GenBank/DDBJ whole genome shotgun (WGS) entry which is preliminary data.</text>
</comment>
<evidence type="ECO:0000313" key="1">
    <source>
        <dbReference type="EMBL" id="KXB52865.1"/>
    </source>
</evidence>
<evidence type="ECO:0000313" key="2">
    <source>
        <dbReference type="Proteomes" id="UP000070394"/>
    </source>
</evidence>
<dbReference type="EMBL" id="LSDA01000145">
    <property type="protein sequence ID" value="KXB52865.1"/>
    <property type="molecule type" value="Genomic_DNA"/>
</dbReference>
<name>A0A133ZBP8_9FIRM</name>
<gene>
    <name evidence="1" type="ORF">HMPREF1866_02783</name>
</gene>
<keyword evidence="2" id="KW-1185">Reference proteome</keyword>